<dbReference type="Proteomes" id="UP000190774">
    <property type="component" value="Unassembled WGS sequence"/>
</dbReference>
<sequence>MSADQWFIIDLGTRSLPRQSNLLPPRRTDSREDAAVCTRDACAPVP</sequence>
<dbReference type="AlphaFoldDB" id="A0A1T4YEC7"/>
<protein>
    <submittedName>
        <fullName evidence="1">Uncharacterized protein</fullName>
    </submittedName>
</protein>
<accession>A0A1T4YEC7</accession>
<gene>
    <name evidence="1" type="ORF">SAMN02745166_03067</name>
</gene>
<proteinExistence type="predicted"/>
<evidence type="ECO:0000313" key="2">
    <source>
        <dbReference type="Proteomes" id="UP000190774"/>
    </source>
</evidence>
<dbReference type="EMBL" id="FUYE01000010">
    <property type="protein sequence ID" value="SKB00114.1"/>
    <property type="molecule type" value="Genomic_DNA"/>
</dbReference>
<keyword evidence="2" id="KW-1185">Reference proteome</keyword>
<name>A0A1T4YEC7_9BACT</name>
<reference evidence="2" key="1">
    <citation type="submission" date="2017-02" db="EMBL/GenBank/DDBJ databases">
        <authorList>
            <person name="Varghese N."/>
            <person name="Submissions S."/>
        </authorList>
    </citation>
    <scope>NUCLEOTIDE SEQUENCE [LARGE SCALE GENOMIC DNA]</scope>
    <source>
        <strain evidence="2">ATCC 700200</strain>
    </source>
</reference>
<organism evidence="1 2">
    <name type="scientific">Prosthecobacter debontii</name>
    <dbReference type="NCBI Taxonomy" id="48467"/>
    <lineage>
        <taxon>Bacteria</taxon>
        <taxon>Pseudomonadati</taxon>
        <taxon>Verrucomicrobiota</taxon>
        <taxon>Verrucomicrobiia</taxon>
        <taxon>Verrucomicrobiales</taxon>
        <taxon>Verrucomicrobiaceae</taxon>
        <taxon>Prosthecobacter</taxon>
    </lineage>
</organism>
<evidence type="ECO:0000313" key="1">
    <source>
        <dbReference type="EMBL" id="SKB00114.1"/>
    </source>
</evidence>